<protein>
    <submittedName>
        <fullName evidence="2">DUF4440 domain-containing protein</fullName>
    </submittedName>
</protein>
<keyword evidence="3" id="KW-1185">Reference proteome</keyword>
<dbReference type="InterPro" id="IPR027843">
    <property type="entry name" value="DUF4440"/>
</dbReference>
<evidence type="ECO:0000313" key="2">
    <source>
        <dbReference type="EMBL" id="MFC4349617.1"/>
    </source>
</evidence>
<dbReference type="EMBL" id="JBHSCR010000035">
    <property type="protein sequence ID" value="MFC4349617.1"/>
    <property type="molecule type" value="Genomic_DNA"/>
</dbReference>
<dbReference type="SUPFAM" id="SSF54427">
    <property type="entry name" value="NTF2-like"/>
    <property type="match status" value="1"/>
</dbReference>
<comment type="caution">
    <text evidence="2">The sequence shown here is derived from an EMBL/GenBank/DDBJ whole genome shotgun (WGS) entry which is preliminary data.</text>
</comment>
<sequence>MSDDKLKRQLQLLEEALADPEVRASRYAMASLLSDDFREFGASGRVFDKKTILGLLADEPDGDSYFVEELEVTRLGPDTALATYRIPPRWVAGKQKPASLRSSIWRMEEGVWKVLFHQGTRQLTD</sequence>
<dbReference type="Pfam" id="PF14534">
    <property type="entry name" value="DUF4440"/>
    <property type="match status" value="1"/>
</dbReference>
<organism evidence="2 3">
    <name type="scientific">Kordiimonas lipolytica</name>
    <dbReference type="NCBI Taxonomy" id="1662421"/>
    <lineage>
        <taxon>Bacteria</taxon>
        <taxon>Pseudomonadati</taxon>
        <taxon>Pseudomonadota</taxon>
        <taxon>Alphaproteobacteria</taxon>
        <taxon>Kordiimonadales</taxon>
        <taxon>Kordiimonadaceae</taxon>
        <taxon>Kordiimonas</taxon>
    </lineage>
</organism>
<evidence type="ECO:0000259" key="1">
    <source>
        <dbReference type="Pfam" id="PF14534"/>
    </source>
</evidence>
<accession>A0ABV8UFX1</accession>
<reference evidence="3" key="1">
    <citation type="journal article" date="2019" name="Int. J. Syst. Evol. Microbiol.">
        <title>The Global Catalogue of Microorganisms (GCM) 10K type strain sequencing project: providing services to taxonomists for standard genome sequencing and annotation.</title>
        <authorList>
            <consortium name="The Broad Institute Genomics Platform"/>
            <consortium name="The Broad Institute Genome Sequencing Center for Infectious Disease"/>
            <person name="Wu L."/>
            <person name="Ma J."/>
        </authorList>
    </citation>
    <scope>NUCLEOTIDE SEQUENCE [LARGE SCALE GENOMIC DNA]</scope>
    <source>
        <strain evidence="3">CGMCC 1.15304</strain>
    </source>
</reference>
<evidence type="ECO:0000313" key="3">
    <source>
        <dbReference type="Proteomes" id="UP001595776"/>
    </source>
</evidence>
<name>A0ABV8UFX1_9PROT</name>
<dbReference type="RefSeq" id="WP_068144768.1">
    <property type="nucleotide sequence ID" value="NZ_JBHSCR010000035.1"/>
</dbReference>
<feature type="domain" description="DUF4440" evidence="1">
    <location>
        <begin position="12"/>
        <end position="114"/>
    </location>
</feature>
<gene>
    <name evidence="2" type="ORF">ACFO5Q_17335</name>
</gene>
<proteinExistence type="predicted"/>
<dbReference type="Proteomes" id="UP001595776">
    <property type="component" value="Unassembled WGS sequence"/>
</dbReference>
<dbReference type="InterPro" id="IPR032710">
    <property type="entry name" value="NTF2-like_dom_sf"/>
</dbReference>
<dbReference type="Gene3D" id="3.10.450.50">
    <property type="match status" value="1"/>
</dbReference>